<dbReference type="SMART" id="SM00112">
    <property type="entry name" value="CA"/>
    <property type="match status" value="6"/>
</dbReference>
<dbReference type="GeneID" id="108710881"/>
<keyword evidence="8" id="KW-0130">Cell adhesion</keyword>
<dbReference type="FunFam" id="2.60.40.60:FF:000018">
    <property type="entry name" value="Protocadherin gamma c3"/>
    <property type="match status" value="1"/>
</dbReference>
<evidence type="ECO:0000256" key="5">
    <source>
        <dbReference type="ARBA" id="ARBA00022729"/>
    </source>
</evidence>
<reference evidence="18" key="1">
    <citation type="submission" date="2025-08" db="UniProtKB">
        <authorList>
            <consortium name="RefSeq"/>
        </authorList>
    </citation>
    <scope>IDENTIFICATION</scope>
    <source>
        <strain evidence="18">J_2021</strain>
        <tissue evidence="18">Erythrocytes</tissue>
    </source>
</reference>
<keyword evidence="17" id="KW-1185">Reference proteome</keyword>
<evidence type="ECO:0000256" key="13">
    <source>
        <dbReference type="SAM" id="MobiDB-lite"/>
    </source>
</evidence>
<protein>
    <submittedName>
        <fullName evidence="18">Protocadherin gamma-B1 isoform X28</fullName>
    </submittedName>
</protein>
<dbReference type="InterPro" id="IPR015919">
    <property type="entry name" value="Cadherin-like_sf"/>
</dbReference>
<feature type="region of interest" description="Disordered" evidence="13">
    <location>
        <begin position="814"/>
        <end position="835"/>
    </location>
</feature>
<feature type="domain" description="Cadherin" evidence="16">
    <location>
        <begin position="581"/>
        <end position="678"/>
    </location>
</feature>
<dbReference type="FunFam" id="2.60.40.60:FF:000129">
    <property type="entry name" value="protocadherin alpha-C2 isoform X1"/>
    <property type="match status" value="1"/>
</dbReference>
<evidence type="ECO:0000256" key="15">
    <source>
        <dbReference type="SAM" id="SignalP"/>
    </source>
</evidence>
<dbReference type="Pfam" id="PF00028">
    <property type="entry name" value="Cadherin"/>
    <property type="match status" value="5"/>
</dbReference>
<dbReference type="GO" id="GO:0005886">
    <property type="term" value="C:plasma membrane"/>
    <property type="evidence" value="ECO:0007669"/>
    <property type="project" value="UniProtKB-SubCell"/>
</dbReference>
<dbReference type="GO" id="GO:0005509">
    <property type="term" value="F:calcium ion binding"/>
    <property type="evidence" value="ECO:0007669"/>
    <property type="project" value="UniProtKB-UniRule"/>
</dbReference>
<evidence type="ECO:0000256" key="14">
    <source>
        <dbReference type="SAM" id="Phobius"/>
    </source>
</evidence>
<dbReference type="InterPro" id="IPR002126">
    <property type="entry name" value="Cadherin-like_dom"/>
</dbReference>
<dbReference type="CDD" id="cd11304">
    <property type="entry name" value="Cadherin_repeat"/>
    <property type="match status" value="6"/>
</dbReference>
<dbReference type="Gene3D" id="2.60.40.60">
    <property type="entry name" value="Cadherins"/>
    <property type="match status" value="6"/>
</dbReference>
<evidence type="ECO:0000256" key="4">
    <source>
        <dbReference type="ARBA" id="ARBA00022692"/>
    </source>
</evidence>
<feature type="domain" description="Cadherin" evidence="16">
    <location>
        <begin position="245"/>
        <end position="351"/>
    </location>
</feature>
<dbReference type="PROSITE" id="PS50268">
    <property type="entry name" value="CADHERIN_2"/>
    <property type="match status" value="6"/>
</dbReference>
<keyword evidence="5 15" id="KW-0732">Signal</keyword>
<dbReference type="InterPro" id="IPR050174">
    <property type="entry name" value="Protocadherin/Cadherin-CA"/>
</dbReference>
<dbReference type="FunFam" id="2.60.40.60:FF:000001">
    <property type="entry name" value="Protocadherin alpha 2"/>
    <property type="match status" value="1"/>
</dbReference>
<feature type="compositionally biased region" description="Basic residues" evidence="13">
    <location>
        <begin position="918"/>
        <end position="928"/>
    </location>
</feature>
<feature type="domain" description="Cadherin" evidence="16">
    <location>
        <begin position="136"/>
        <end position="244"/>
    </location>
</feature>
<feature type="region of interest" description="Disordered" evidence="13">
    <location>
        <begin position="899"/>
        <end position="928"/>
    </location>
</feature>
<keyword evidence="9 14" id="KW-1133">Transmembrane helix</keyword>
<name>A0A8J1MLY2_XENLA</name>
<dbReference type="PROSITE" id="PS00232">
    <property type="entry name" value="CADHERIN_1"/>
    <property type="match status" value="2"/>
</dbReference>
<sequence>MKIQKAQTYKGIKWQVLFSFLFSWLCHSVSGQLHYSIAEELRKDSVLTNLANDLELDIKDLSARRFRIVSRVAEKYFYVDIKTGNLYVKDRIDRETLCRAEATCALSFDAVTANPLNVFSVTIAIEDINDNPPRFFPDIINLEVVESTLPGIQLSLQKAEDPDTGNNSVQTYKLSDNQYFTLRQKTNKDKSKSPVLILEKPLDRETQIIHELILTASDGGDPARTGTALIRVAVTDANDNAPVFTEEVYTVSISENTPVNTTVLCVNAADKDEGLNAQITYSIGEISENSFDTEMFSINPKNGEIKTEKLFNFEATRNYEISIQAKDGGGFVAHSKALIEIIDENDNSPEISITSITTPVPEDSAPGTVVALVEVNDQDSRENGEVDCQIMGKEPFQLLSSSSRYYRIITANALDREKISSYNITIVATDRGSPQLSTRKCIRFDVSDVNDNAPAFMKSKFDAYLAENNLPGASIYCIFASDLDVGDNAKVIYSISSTNTEDFPVSSYFSINIETGVLYAQRSFDYEQHKEFQMEIMAKDNGFPPLSSNATLFIHITDQNDNAPKILYPSSEVGSSFFDMVPLASEQGSLITKVVAVDSDFGHNSWLSYHFIQVSEPLPFTISQHNGEIRTLRMFQEKDSLKYKVVVLVKDNGEPSLSATVTLSLVVADHFQQVVPKSRNQLNKEDSQSYLQMYLIIAVALISLLFILTVVLVILSKCKESEPSSDFGPFSTNLYSQVDPRILSKFNTGTLPLPYSYNVCVALDSSEGDFTFIKPDQNVPIDNLIDADDSGIGNLKDTLSPSNAIQQAPPNADWHISQAQRPGPSGAQPAKESGVWPNNQFETERLQAMILASANEAAEGSSALGGGTGTMGLSARYGPQFTLQHLPDYRQNIYIPGTTSTLTNAAGKGKSAAPSGGNKKKSGKKDKK</sequence>
<keyword evidence="6" id="KW-0677">Repeat</keyword>
<dbReference type="FunFam" id="2.60.40.60:FF:000002">
    <property type="entry name" value="Protocadherin alpha 2"/>
    <property type="match status" value="1"/>
</dbReference>
<dbReference type="InterPro" id="IPR013164">
    <property type="entry name" value="Cadherin_N"/>
</dbReference>
<evidence type="ECO:0000256" key="11">
    <source>
        <dbReference type="ARBA" id="ARBA00023180"/>
    </source>
</evidence>
<organism evidence="17 18">
    <name type="scientific">Xenopus laevis</name>
    <name type="common">African clawed frog</name>
    <dbReference type="NCBI Taxonomy" id="8355"/>
    <lineage>
        <taxon>Eukaryota</taxon>
        <taxon>Metazoa</taxon>
        <taxon>Chordata</taxon>
        <taxon>Craniata</taxon>
        <taxon>Vertebrata</taxon>
        <taxon>Euteleostomi</taxon>
        <taxon>Amphibia</taxon>
        <taxon>Batrachia</taxon>
        <taxon>Anura</taxon>
        <taxon>Pipoidea</taxon>
        <taxon>Pipidae</taxon>
        <taxon>Xenopodinae</taxon>
        <taxon>Xenopus</taxon>
        <taxon>Xenopus</taxon>
    </lineage>
</organism>
<proteinExistence type="predicted"/>
<dbReference type="FunFam" id="2.60.40.60:FF:000004">
    <property type="entry name" value="Protocadherin 1 gamma 2"/>
    <property type="match status" value="1"/>
</dbReference>
<feature type="transmembrane region" description="Helical" evidence="14">
    <location>
        <begin position="693"/>
        <end position="715"/>
    </location>
</feature>
<dbReference type="PANTHER" id="PTHR24028:SF73">
    <property type="entry name" value="PROTOCADHERIN GAMMA-B3-RELATED"/>
    <property type="match status" value="1"/>
</dbReference>
<evidence type="ECO:0000313" key="18">
    <source>
        <dbReference type="RefSeq" id="XP_041442050.1"/>
    </source>
</evidence>
<dbReference type="Pfam" id="PF08266">
    <property type="entry name" value="Cadherin_2"/>
    <property type="match status" value="1"/>
</dbReference>
<evidence type="ECO:0000256" key="10">
    <source>
        <dbReference type="ARBA" id="ARBA00023136"/>
    </source>
</evidence>
<dbReference type="GO" id="GO:0007156">
    <property type="term" value="P:homophilic cell adhesion via plasma membrane adhesion molecules"/>
    <property type="evidence" value="ECO:0007669"/>
    <property type="project" value="InterPro"/>
</dbReference>
<dbReference type="InterPro" id="IPR032455">
    <property type="entry name" value="Cadherin_C"/>
</dbReference>
<keyword evidence="7 12" id="KW-0106">Calcium</keyword>
<dbReference type="InterPro" id="IPR031904">
    <property type="entry name" value="Cadherin_CBD"/>
</dbReference>
<comment type="function">
    <text evidence="1">Potential calcium-dependent cell-adhesion protein. May be involved in the establishment and maintenance of specific neuronal connections in the brain.</text>
</comment>
<accession>A0A8J1MLY2</accession>
<feature type="domain" description="Cadherin" evidence="16">
    <location>
        <begin position="457"/>
        <end position="566"/>
    </location>
</feature>
<feature type="compositionally biased region" description="Low complexity" evidence="13">
    <location>
        <begin position="905"/>
        <end position="917"/>
    </location>
</feature>
<evidence type="ECO:0000256" key="1">
    <source>
        <dbReference type="ARBA" id="ARBA00003436"/>
    </source>
</evidence>
<evidence type="ECO:0000313" key="17">
    <source>
        <dbReference type="Proteomes" id="UP000186698"/>
    </source>
</evidence>
<keyword evidence="10 14" id="KW-0472">Membrane</keyword>
<evidence type="ECO:0000256" key="12">
    <source>
        <dbReference type="PROSITE-ProRule" id="PRU00043"/>
    </source>
</evidence>
<dbReference type="InterPro" id="IPR020894">
    <property type="entry name" value="Cadherin_CS"/>
</dbReference>
<dbReference type="Pfam" id="PF15974">
    <property type="entry name" value="Cadherin_tail"/>
    <property type="match status" value="1"/>
</dbReference>
<dbReference type="PANTHER" id="PTHR24028">
    <property type="entry name" value="CADHERIN-87A"/>
    <property type="match status" value="1"/>
</dbReference>
<feature type="domain" description="Cadherin" evidence="16">
    <location>
        <begin position="29"/>
        <end position="135"/>
    </location>
</feature>
<evidence type="ECO:0000256" key="2">
    <source>
        <dbReference type="ARBA" id="ARBA00004251"/>
    </source>
</evidence>
<evidence type="ECO:0000256" key="3">
    <source>
        <dbReference type="ARBA" id="ARBA00022475"/>
    </source>
</evidence>
<gene>
    <name evidence="18" type="primary">LOC108710881</name>
</gene>
<keyword evidence="3" id="KW-1003">Cell membrane</keyword>
<dbReference type="Proteomes" id="UP000186698">
    <property type="component" value="Chromosome 3L"/>
</dbReference>
<evidence type="ECO:0000256" key="8">
    <source>
        <dbReference type="ARBA" id="ARBA00022889"/>
    </source>
</evidence>
<evidence type="ECO:0000256" key="7">
    <source>
        <dbReference type="ARBA" id="ARBA00022837"/>
    </source>
</evidence>
<keyword evidence="4 14" id="KW-0812">Transmembrane</keyword>
<feature type="signal peptide" evidence="15">
    <location>
        <begin position="1"/>
        <end position="31"/>
    </location>
</feature>
<feature type="chain" id="PRO_5035266398" evidence="15">
    <location>
        <begin position="32"/>
        <end position="928"/>
    </location>
</feature>
<dbReference type="SUPFAM" id="SSF49313">
    <property type="entry name" value="Cadherin-like"/>
    <property type="match status" value="6"/>
</dbReference>
<dbReference type="RefSeq" id="XP_041442050.1">
    <property type="nucleotide sequence ID" value="XM_041586116.1"/>
</dbReference>
<comment type="subcellular location">
    <subcellularLocation>
        <location evidence="2">Cell membrane</location>
        <topology evidence="2">Single-pass type I membrane protein</topology>
    </subcellularLocation>
</comment>
<dbReference type="AlphaFoldDB" id="A0A8J1MLY2"/>
<keyword evidence="11" id="KW-0325">Glycoprotein</keyword>
<evidence type="ECO:0000256" key="6">
    <source>
        <dbReference type="ARBA" id="ARBA00022737"/>
    </source>
</evidence>
<evidence type="ECO:0000256" key="9">
    <source>
        <dbReference type="ARBA" id="ARBA00022989"/>
    </source>
</evidence>
<dbReference type="Pfam" id="PF16492">
    <property type="entry name" value="Cadherin_C_2"/>
    <property type="match status" value="1"/>
</dbReference>
<dbReference type="PRINTS" id="PR00205">
    <property type="entry name" value="CADHERIN"/>
</dbReference>
<evidence type="ECO:0000259" key="16">
    <source>
        <dbReference type="PROSITE" id="PS50268"/>
    </source>
</evidence>
<dbReference type="FunFam" id="2.60.40.60:FF:000006">
    <property type="entry name" value="Protocadherin alpha 2"/>
    <property type="match status" value="1"/>
</dbReference>
<feature type="domain" description="Cadherin" evidence="16">
    <location>
        <begin position="352"/>
        <end position="456"/>
    </location>
</feature>